<evidence type="ECO:0000256" key="2">
    <source>
        <dbReference type="ARBA" id="ARBA00023009"/>
    </source>
</evidence>
<reference evidence="4" key="1">
    <citation type="journal article" date="2021" name="Proc. Natl. Acad. Sci. U.S.A.">
        <title>A Catalog of Tens of Thousands of Viruses from Human Metagenomes Reveals Hidden Associations with Chronic Diseases.</title>
        <authorList>
            <person name="Tisza M.J."/>
            <person name="Buck C.B."/>
        </authorList>
    </citation>
    <scope>NUCLEOTIDE SEQUENCE</scope>
    <source>
        <strain evidence="4">CtQtc11</strain>
    </source>
</reference>
<dbReference type="InterPro" id="IPR006944">
    <property type="entry name" value="Phage/GTA_portal"/>
</dbReference>
<keyword evidence="2" id="KW-1160">Virus entry into host cell</keyword>
<accession>A0A8S5P5G5</accession>
<evidence type="ECO:0000256" key="1">
    <source>
        <dbReference type="ARBA" id="ARBA00022950"/>
    </source>
</evidence>
<keyword evidence="1" id="KW-0118">Viral capsid assembly</keyword>
<evidence type="ECO:0000313" key="4">
    <source>
        <dbReference type="EMBL" id="DAE01428.1"/>
    </source>
</evidence>
<protein>
    <submittedName>
        <fullName evidence="4">Portal protein</fullName>
    </submittedName>
</protein>
<dbReference type="EMBL" id="BK015325">
    <property type="protein sequence ID" value="DAE01428.1"/>
    <property type="molecule type" value="Genomic_DNA"/>
</dbReference>
<dbReference type="Pfam" id="PF04860">
    <property type="entry name" value="Phage_portal"/>
    <property type="match status" value="1"/>
</dbReference>
<sequence>MGIMRSVEGWLFSKLFDNGKLELSNASLESLQAELYFKELALAKVKSIYSVCLSSCILNKYHKNEIIRDNDYYLWNIRPNKNQNRIQFFDQIIGKLINDNECLVIYYNDQLLIADDFQKDEYALLKNEYSSVVVKDFSFQRKFYENEVYYFSLNDENIKRYIDGVYQSYAQILGASKEIYLDQADKHYFLNVSTEARHDPKFAENFTDMTGEKLKKFLKHGKNALPVYDGFEWVRDSPKSASTTVDYREMRKEVFSSCAEAFNIPTALMFSDTANLDTKVVDNLITFGLKKMTNMIQNEISSKNVGLSNFMDDHYEFDITKIKYFNPLENAASIEKLLGTGAYCIDEIRVKGGDKPLDTEWSKRHFMTKNFGTIEELLKYAENFGDIETIHEDDNSFKGGDE</sequence>
<evidence type="ECO:0000256" key="3">
    <source>
        <dbReference type="ARBA" id="ARBA00023219"/>
    </source>
</evidence>
<proteinExistence type="predicted"/>
<organism evidence="4">
    <name type="scientific">Siphoviridae sp. ctQtc11</name>
    <dbReference type="NCBI Taxonomy" id="2825497"/>
    <lineage>
        <taxon>Viruses</taxon>
        <taxon>Duplodnaviria</taxon>
        <taxon>Heunggongvirae</taxon>
        <taxon>Uroviricota</taxon>
        <taxon>Caudoviricetes</taxon>
    </lineage>
</organism>
<keyword evidence="3" id="KW-0231">Viral genome packaging</keyword>
<name>A0A8S5P5G5_9CAUD</name>
<keyword evidence="1" id="KW-1188">Viral release from host cell</keyword>
<keyword evidence="2" id="KW-1171">Viral genome ejection through host cell envelope</keyword>
<keyword evidence="2" id="KW-1162">Viral penetration into host cytoplasm</keyword>